<protein>
    <submittedName>
        <fullName evidence="2">Uncharacterized protein</fullName>
    </submittedName>
</protein>
<evidence type="ECO:0000313" key="2">
    <source>
        <dbReference type="EMBL" id="KAB2605732.1"/>
    </source>
</evidence>
<feature type="compositionally biased region" description="Polar residues" evidence="1">
    <location>
        <begin position="1"/>
        <end position="11"/>
    </location>
</feature>
<proteinExistence type="predicted"/>
<sequence>MANSGGPSSKRVQGEGSEKDEKTERDCIRNMISGALSKVSKEVHGSFRDCVNAFDPSKVAGERLKSSMHTIEV</sequence>
<dbReference type="Proteomes" id="UP000327157">
    <property type="component" value="Chromosome 11"/>
</dbReference>
<gene>
    <name evidence="2" type="ORF">D8674_005449</name>
</gene>
<reference evidence="3" key="2">
    <citation type="submission" date="2019-10" db="EMBL/GenBank/DDBJ databases">
        <title>A de novo genome assembly of a pear dwarfing rootstock.</title>
        <authorList>
            <person name="Wang F."/>
            <person name="Wang J."/>
            <person name="Li S."/>
            <person name="Zhang Y."/>
            <person name="Fang M."/>
            <person name="Ma L."/>
            <person name="Zhao Y."/>
            <person name="Jiang S."/>
        </authorList>
    </citation>
    <scope>NUCLEOTIDE SEQUENCE [LARGE SCALE GENOMIC DNA]</scope>
</reference>
<feature type="region of interest" description="Disordered" evidence="1">
    <location>
        <begin position="1"/>
        <end position="26"/>
    </location>
</feature>
<reference evidence="2 3" key="1">
    <citation type="submission" date="2019-09" db="EMBL/GenBank/DDBJ databases">
        <authorList>
            <person name="Ou C."/>
        </authorList>
    </citation>
    <scope>NUCLEOTIDE SEQUENCE [LARGE SCALE GENOMIC DNA]</scope>
    <source>
        <strain evidence="2">S2</strain>
        <tissue evidence="2">Leaf</tissue>
    </source>
</reference>
<comment type="caution">
    <text evidence="2">The sequence shown here is derived from an EMBL/GenBank/DDBJ whole genome shotgun (WGS) entry which is preliminary data.</text>
</comment>
<evidence type="ECO:0000256" key="1">
    <source>
        <dbReference type="SAM" id="MobiDB-lite"/>
    </source>
</evidence>
<name>A0A5N5FX61_9ROSA</name>
<accession>A0A5N5FX61</accession>
<keyword evidence="3" id="KW-1185">Reference proteome</keyword>
<reference evidence="2 3" key="3">
    <citation type="submission" date="2019-11" db="EMBL/GenBank/DDBJ databases">
        <title>A de novo genome assembly of a pear dwarfing rootstock.</title>
        <authorList>
            <person name="Wang F."/>
            <person name="Wang J."/>
            <person name="Li S."/>
            <person name="Zhang Y."/>
            <person name="Fang M."/>
            <person name="Ma L."/>
            <person name="Zhao Y."/>
            <person name="Jiang S."/>
        </authorList>
    </citation>
    <scope>NUCLEOTIDE SEQUENCE [LARGE SCALE GENOMIC DNA]</scope>
    <source>
        <strain evidence="2">S2</strain>
        <tissue evidence="2">Leaf</tissue>
    </source>
</reference>
<dbReference type="EMBL" id="SMOL01000559">
    <property type="protein sequence ID" value="KAB2605732.1"/>
    <property type="molecule type" value="Genomic_DNA"/>
</dbReference>
<evidence type="ECO:0000313" key="3">
    <source>
        <dbReference type="Proteomes" id="UP000327157"/>
    </source>
</evidence>
<dbReference type="AlphaFoldDB" id="A0A5N5FX61"/>
<organism evidence="2 3">
    <name type="scientific">Pyrus ussuriensis x Pyrus communis</name>
    <dbReference type="NCBI Taxonomy" id="2448454"/>
    <lineage>
        <taxon>Eukaryota</taxon>
        <taxon>Viridiplantae</taxon>
        <taxon>Streptophyta</taxon>
        <taxon>Embryophyta</taxon>
        <taxon>Tracheophyta</taxon>
        <taxon>Spermatophyta</taxon>
        <taxon>Magnoliopsida</taxon>
        <taxon>eudicotyledons</taxon>
        <taxon>Gunneridae</taxon>
        <taxon>Pentapetalae</taxon>
        <taxon>rosids</taxon>
        <taxon>fabids</taxon>
        <taxon>Rosales</taxon>
        <taxon>Rosaceae</taxon>
        <taxon>Amygdaloideae</taxon>
        <taxon>Maleae</taxon>
        <taxon>Pyrus</taxon>
    </lineage>
</organism>
<feature type="compositionally biased region" description="Basic and acidic residues" evidence="1">
    <location>
        <begin position="12"/>
        <end position="26"/>
    </location>
</feature>